<evidence type="ECO:0000256" key="1">
    <source>
        <dbReference type="SAM" id="Phobius"/>
    </source>
</evidence>
<organism evidence="2 3">
    <name type="scientific">Sphingobium chungbukense</name>
    <dbReference type="NCBI Taxonomy" id="56193"/>
    <lineage>
        <taxon>Bacteria</taxon>
        <taxon>Pseudomonadati</taxon>
        <taxon>Pseudomonadota</taxon>
        <taxon>Alphaproteobacteria</taxon>
        <taxon>Sphingomonadales</taxon>
        <taxon>Sphingomonadaceae</taxon>
        <taxon>Sphingobium</taxon>
    </lineage>
</organism>
<feature type="transmembrane region" description="Helical" evidence="1">
    <location>
        <begin position="12"/>
        <end position="36"/>
    </location>
</feature>
<comment type="caution">
    <text evidence="2">The sequence shown here is derived from an EMBL/GenBank/DDBJ whole genome shotgun (WGS) entry which is preliminary data.</text>
</comment>
<dbReference type="AlphaFoldDB" id="A0A0M3AKM4"/>
<keyword evidence="1" id="KW-1133">Transmembrane helix</keyword>
<keyword evidence="3" id="KW-1185">Reference proteome</keyword>
<accession>A0A0M3AKM4</accession>
<sequence>MTGRRENRVRSAGAVFAAPLVIGVLSLFGLVAALAGEGPADWLSWAALALPVLAVAWAMQRRRS</sequence>
<dbReference type="EMBL" id="LBIC01000020">
    <property type="protein sequence ID" value="KKW89496.1"/>
    <property type="molecule type" value="Genomic_DNA"/>
</dbReference>
<keyword evidence="1" id="KW-0812">Transmembrane</keyword>
<dbReference type="RefSeq" id="WP_021243638.1">
    <property type="nucleotide sequence ID" value="NZ_LBIC01000020.1"/>
</dbReference>
<evidence type="ECO:0000313" key="3">
    <source>
        <dbReference type="Proteomes" id="UP000033874"/>
    </source>
</evidence>
<evidence type="ECO:0000313" key="2">
    <source>
        <dbReference type="EMBL" id="KKW89496.1"/>
    </source>
</evidence>
<proteinExistence type="predicted"/>
<dbReference type="STRING" id="56193.YP76_24910"/>
<reference evidence="2 3" key="1">
    <citation type="submission" date="2015-04" db="EMBL/GenBank/DDBJ databases">
        <title>Genome sequence of aromatic hydrocarbons-degrading Sphingobium chungbukense DJ77.</title>
        <authorList>
            <person name="Kim Y.-C."/>
            <person name="Chae J.-C."/>
        </authorList>
    </citation>
    <scope>NUCLEOTIDE SEQUENCE [LARGE SCALE GENOMIC DNA]</scope>
    <source>
        <strain evidence="2 3">DJ77</strain>
    </source>
</reference>
<keyword evidence="1" id="KW-0472">Membrane</keyword>
<dbReference type="PATRIC" id="fig|56193.3.peg.5257"/>
<gene>
    <name evidence="2" type="ORF">YP76_24910</name>
</gene>
<name>A0A0M3AKM4_9SPHN</name>
<feature type="transmembrane region" description="Helical" evidence="1">
    <location>
        <begin position="42"/>
        <end position="59"/>
    </location>
</feature>
<protein>
    <submittedName>
        <fullName evidence="2">Membrane protein</fullName>
    </submittedName>
</protein>
<dbReference type="Proteomes" id="UP000033874">
    <property type="component" value="Unassembled WGS sequence"/>
</dbReference>